<comment type="similarity">
    <text evidence="7">Belongs to the major facilitator superfamily. Drug:H(+) antiporter-3 (DHA3) (TC 2.A.1.21) family.</text>
</comment>
<dbReference type="PANTHER" id="PTHR23513:SF9">
    <property type="entry name" value="ENTEROBACTIN EXPORTER ENTS"/>
    <property type="match status" value="1"/>
</dbReference>
<dbReference type="Gene3D" id="1.20.1250.20">
    <property type="entry name" value="MFS general substrate transporter like domains"/>
    <property type="match status" value="1"/>
</dbReference>
<feature type="domain" description="Major facilitator superfamily (MFS) profile" evidence="10">
    <location>
        <begin position="9"/>
        <end position="404"/>
    </location>
</feature>
<dbReference type="OrthoDB" id="4105441at2"/>
<dbReference type="KEGG" id="slk:SLUN_33465"/>
<feature type="transmembrane region" description="Helical" evidence="9">
    <location>
        <begin position="75"/>
        <end position="93"/>
    </location>
</feature>
<dbReference type="InterPro" id="IPR011701">
    <property type="entry name" value="MFS"/>
</dbReference>
<accession>A0A2R4TB74</accession>
<feature type="transmembrane region" description="Helical" evidence="9">
    <location>
        <begin position="320"/>
        <end position="342"/>
    </location>
</feature>
<dbReference type="PROSITE" id="PS50850">
    <property type="entry name" value="MFS"/>
    <property type="match status" value="1"/>
</dbReference>
<evidence type="ECO:0000256" key="9">
    <source>
        <dbReference type="SAM" id="Phobius"/>
    </source>
</evidence>
<feature type="transmembrane region" description="Helical" evidence="9">
    <location>
        <begin position="42"/>
        <end position="63"/>
    </location>
</feature>
<feature type="transmembrane region" description="Helical" evidence="9">
    <location>
        <begin position="230"/>
        <end position="255"/>
    </location>
</feature>
<dbReference type="InterPro" id="IPR020846">
    <property type="entry name" value="MFS_dom"/>
</dbReference>
<keyword evidence="4 9" id="KW-0812">Transmembrane</keyword>
<evidence type="ECO:0000256" key="7">
    <source>
        <dbReference type="ARBA" id="ARBA00038075"/>
    </source>
</evidence>
<proteinExistence type="inferred from homology"/>
<protein>
    <recommendedName>
        <fullName evidence="8">Multidrug efflux pump Tap</fullName>
    </recommendedName>
</protein>
<dbReference type="GO" id="GO:0022857">
    <property type="term" value="F:transmembrane transporter activity"/>
    <property type="evidence" value="ECO:0007669"/>
    <property type="project" value="InterPro"/>
</dbReference>
<name>A0A2R4TB74_9ACTN</name>
<feature type="transmembrane region" description="Helical" evidence="9">
    <location>
        <begin position="12"/>
        <end position="36"/>
    </location>
</feature>
<dbReference type="Pfam" id="PF07690">
    <property type="entry name" value="MFS_1"/>
    <property type="match status" value="1"/>
</dbReference>
<organism evidence="11 12">
    <name type="scientific">Streptomyces lunaelactis</name>
    <dbReference type="NCBI Taxonomy" id="1535768"/>
    <lineage>
        <taxon>Bacteria</taxon>
        <taxon>Bacillati</taxon>
        <taxon>Actinomycetota</taxon>
        <taxon>Actinomycetes</taxon>
        <taxon>Kitasatosporales</taxon>
        <taxon>Streptomycetaceae</taxon>
        <taxon>Streptomyces</taxon>
    </lineage>
</organism>
<evidence type="ECO:0000256" key="8">
    <source>
        <dbReference type="ARBA" id="ARBA00040914"/>
    </source>
</evidence>
<evidence type="ECO:0000259" key="10">
    <source>
        <dbReference type="PROSITE" id="PS50850"/>
    </source>
</evidence>
<keyword evidence="5 9" id="KW-1133">Transmembrane helix</keyword>
<keyword evidence="6 9" id="KW-0472">Membrane</keyword>
<sequence length="424" mass="44458">MRDSPRNRPLLRLALSLFALRLGATMTAVGLPLLVLQRYGSGLLAALTLALELLPNVLFGAVVGDLVDRGDPRRYAMGGALGGALVIPLVPAASELWQIQVLAFASGIAYAFGVPARMSLRAVAVPAGSELRGNAMLVSAQRLPNLIGPAVAGMLVPFGYSLLFLADAAFALIAALLLIGLPAPAPVPPDDQVRAAPVEQGRAALLAVTLRRMFVDNVRELTRLVAKDRFLAVMTLTSFTYMFGFGVSKLFLPLYALHHYSDVPGMFGYLAAGIGLGASLGGFLAAAFGRFRQGAVYMTVNVVEGICWLLLPLLDHPAPAIAVLVLAGAFEAVGTVVFYAEVQSRLAARMTGRYFALLIPLCDAFLVLGVWVSGALTGFGELGLAALIAIVMAGPALMLAPGLLSGSAREPEREPVAALTAEER</sequence>
<keyword evidence="2" id="KW-0813">Transport</keyword>
<evidence type="ECO:0000256" key="3">
    <source>
        <dbReference type="ARBA" id="ARBA00022475"/>
    </source>
</evidence>
<evidence type="ECO:0000313" key="11">
    <source>
        <dbReference type="EMBL" id="AVZ76386.1"/>
    </source>
</evidence>
<dbReference type="Proteomes" id="UP000244201">
    <property type="component" value="Chromosome"/>
</dbReference>
<dbReference type="PANTHER" id="PTHR23513">
    <property type="entry name" value="INTEGRAL MEMBRANE EFFLUX PROTEIN-RELATED"/>
    <property type="match status" value="1"/>
</dbReference>
<feature type="transmembrane region" description="Helical" evidence="9">
    <location>
        <begin position="382"/>
        <end position="404"/>
    </location>
</feature>
<evidence type="ECO:0000256" key="6">
    <source>
        <dbReference type="ARBA" id="ARBA00023136"/>
    </source>
</evidence>
<feature type="transmembrane region" description="Helical" evidence="9">
    <location>
        <begin position="162"/>
        <end position="181"/>
    </location>
</feature>
<dbReference type="InterPro" id="IPR036259">
    <property type="entry name" value="MFS_trans_sf"/>
</dbReference>
<evidence type="ECO:0000256" key="2">
    <source>
        <dbReference type="ARBA" id="ARBA00022448"/>
    </source>
</evidence>
<keyword evidence="12" id="KW-1185">Reference proteome</keyword>
<evidence type="ECO:0000256" key="5">
    <source>
        <dbReference type="ARBA" id="ARBA00022989"/>
    </source>
</evidence>
<dbReference type="RefSeq" id="WP_108153673.1">
    <property type="nucleotide sequence ID" value="NZ_CP026304.1"/>
</dbReference>
<dbReference type="AlphaFoldDB" id="A0A2R4TB74"/>
<evidence type="ECO:0000256" key="1">
    <source>
        <dbReference type="ARBA" id="ARBA00004429"/>
    </source>
</evidence>
<feature type="transmembrane region" description="Helical" evidence="9">
    <location>
        <begin position="354"/>
        <end position="376"/>
    </location>
</feature>
<evidence type="ECO:0000256" key="4">
    <source>
        <dbReference type="ARBA" id="ARBA00022692"/>
    </source>
</evidence>
<gene>
    <name evidence="11" type="ORF">SLUN_33465</name>
</gene>
<feature type="transmembrane region" description="Helical" evidence="9">
    <location>
        <begin position="99"/>
        <end position="116"/>
    </location>
</feature>
<reference evidence="11 12" key="1">
    <citation type="submission" date="2018-01" db="EMBL/GenBank/DDBJ databases">
        <title>Complete genome sequence of Streptomyces lunaelactis MM109T, a Ferroverdin A producer isolated from cave moonmilk deposits.</title>
        <authorList>
            <person name="Naome A."/>
            <person name="Martinet L."/>
            <person name="Maciejewska M."/>
            <person name="Anderssen S."/>
            <person name="Adam D."/>
            <person name="Tenconi E."/>
            <person name="Deflandre B."/>
            <person name="Arguelles-Arias A."/>
            <person name="Calusinska M."/>
            <person name="Copieters W."/>
            <person name="Karim L."/>
            <person name="Hanikenne M."/>
            <person name="Baurain D."/>
            <person name="van Wezel G."/>
            <person name="Smargiasso N."/>
            <person name="de Pauw E."/>
            <person name="Delfosse P."/>
            <person name="Rigali S."/>
        </authorList>
    </citation>
    <scope>NUCLEOTIDE SEQUENCE [LARGE SCALE GENOMIC DNA]</scope>
    <source>
        <strain evidence="11 12">MM109</strain>
    </source>
</reference>
<keyword evidence="3" id="KW-1003">Cell membrane</keyword>
<feature type="transmembrane region" description="Helical" evidence="9">
    <location>
        <begin position="295"/>
        <end position="314"/>
    </location>
</feature>
<feature type="transmembrane region" description="Helical" evidence="9">
    <location>
        <begin position="267"/>
        <end position="288"/>
    </location>
</feature>
<dbReference type="GO" id="GO:0005886">
    <property type="term" value="C:plasma membrane"/>
    <property type="evidence" value="ECO:0007669"/>
    <property type="project" value="UniProtKB-SubCell"/>
</dbReference>
<evidence type="ECO:0000313" key="12">
    <source>
        <dbReference type="Proteomes" id="UP000244201"/>
    </source>
</evidence>
<dbReference type="GeneID" id="55660160"/>
<dbReference type="EMBL" id="CP026304">
    <property type="protein sequence ID" value="AVZ76386.1"/>
    <property type="molecule type" value="Genomic_DNA"/>
</dbReference>
<dbReference type="SUPFAM" id="SSF103473">
    <property type="entry name" value="MFS general substrate transporter"/>
    <property type="match status" value="1"/>
</dbReference>
<comment type="subcellular location">
    <subcellularLocation>
        <location evidence="1">Cell inner membrane</location>
        <topology evidence="1">Multi-pass membrane protein</topology>
    </subcellularLocation>
</comment>